<dbReference type="AlphaFoldDB" id="A0A4U1CLM8"/>
<comment type="caution">
    <text evidence="2">The sequence shown here is derived from an EMBL/GenBank/DDBJ whole genome shotgun (WGS) entry which is preliminary data.</text>
</comment>
<dbReference type="PANTHER" id="PTHR12558:SF13">
    <property type="entry name" value="CELL DIVISION CYCLE PROTEIN 27 HOMOLOG"/>
    <property type="match status" value="1"/>
</dbReference>
<sequence>MKKLFLLLFFIASCYQISDAQNTATLDNEKVLEYYQSQRYAEAAQYLQSIYKDGVDDPKALTQLAYANLMGGKYADAEKYYLKLYTQNPTSLPVLFSLADINTRRGNESKAKSYYQEVIKIDSANFSAYKKLAYLTKEDINNKKISYLLTANRLNPIDADIVFDLCEIYFKTGAFHKLKQTLEPALKADSTNLRLLKIKIPLHVAEKNYPEAIKTGEQILGYGDSSTFVLNNLGKSHFLSLDYQNALKYFLLISDKSADNETLLYNIGMSYRGIKDYKNAIPYLQNAIKEGVSPKIATYYGLLGDSFEMTNKNDDANNAYKKGLQFENNGSLLYNIALVYETKLNDKKNALTYYEQYLKTIDEKQQPKLIIFIKRKIEELKK</sequence>
<name>A0A4U1CLM8_9SPHI</name>
<evidence type="ECO:0000313" key="3">
    <source>
        <dbReference type="Proteomes" id="UP000307244"/>
    </source>
</evidence>
<dbReference type="RefSeq" id="WP_136834137.1">
    <property type="nucleotide sequence ID" value="NZ_SWBQ01000001.1"/>
</dbReference>
<feature type="signal peptide" evidence="1">
    <location>
        <begin position="1"/>
        <end position="20"/>
    </location>
</feature>
<dbReference type="SUPFAM" id="SSF81901">
    <property type="entry name" value="HCP-like"/>
    <property type="match status" value="1"/>
</dbReference>
<dbReference type="Gene3D" id="1.25.40.10">
    <property type="entry name" value="Tetratricopeptide repeat domain"/>
    <property type="match status" value="2"/>
</dbReference>
<dbReference type="PANTHER" id="PTHR12558">
    <property type="entry name" value="CELL DIVISION CYCLE 16,23,27"/>
    <property type="match status" value="1"/>
</dbReference>
<gene>
    <name evidence="2" type="ORF">FA047_01045</name>
</gene>
<protein>
    <submittedName>
        <fullName evidence="2">Tetratricopeptide repeat protein</fullName>
    </submittedName>
</protein>
<evidence type="ECO:0000256" key="1">
    <source>
        <dbReference type="SAM" id="SignalP"/>
    </source>
</evidence>
<feature type="chain" id="PRO_5020753394" evidence="1">
    <location>
        <begin position="21"/>
        <end position="382"/>
    </location>
</feature>
<dbReference type="EMBL" id="SWBQ01000001">
    <property type="protein sequence ID" value="TKC08717.1"/>
    <property type="molecule type" value="Genomic_DNA"/>
</dbReference>
<dbReference type="InterPro" id="IPR011990">
    <property type="entry name" value="TPR-like_helical_dom_sf"/>
</dbReference>
<keyword evidence="1" id="KW-0732">Signal</keyword>
<dbReference type="Proteomes" id="UP000307244">
    <property type="component" value="Unassembled WGS sequence"/>
</dbReference>
<dbReference type="SMART" id="SM00028">
    <property type="entry name" value="TPR"/>
    <property type="match status" value="5"/>
</dbReference>
<evidence type="ECO:0000313" key="2">
    <source>
        <dbReference type="EMBL" id="TKC08717.1"/>
    </source>
</evidence>
<organism evidence="2 3">
    <name type="scientific">Pedobacter frigoris</name>
    <dbReference type="NCBI Taxonomy" id="2571272"/>
    <lineage>
        <taxon>Bacteria</taxon>
        <taxon>Pseudomonadati</taxon>
        <taxon>Bacteroidota</taxon>
        <taxon>Sphingobacteriia</taxon>
        <taxon>Sphingobacteriales</taxon>
        <taxon>Sphingobacteriaceae</taxon>
        <taxon>Pedobacter</taxon>
    </lineage>
</organism>
<accession>A0A4U1CLM8</accession>
<dbReference type="OrthoDB" id="1221582at2"/>
<dbReference type="SUPFAM" id="SSF48452">
    <property type="entry name" value="TPR-like"/>
    <property type="match status" value="1"/>
</dbReference>
<dbReference type="InterPro" id="IPR019734">
    <property type="entry name" value="TPR_rpt"/>
</dbReference>
<dbReference type="Pfam" id="PF13432">
    <property type="entry name" value="TPR_16"/>
    <property type="match status" value="1"/>
</dbReference>
<proteinExistence type="predicted"/>
<keyword evidence="3" id="KW-1185">Reference proteome</keyword>
<reference evidence="2 3" key="1">
    <citation type="submission" date="2019-04" db="EMBL/GenBank/DDBJ databases">
        <title>Pedobacter sp. RP-3-15 sp. nov., isolated from Arctic soil.</title>
        <authorList>
            <person name="Dahal R.H."/>
            <person name="Kim D.-U."/>
        </authorList>
    </citation>
    <scope>NUCLEOTIDE SEQUENCE [LARGE SCALE GENOMIC DNA]</scope>
    <source>
        <strain evidence="2 3">RP-3-15</strain>
    </source>
</reference>
<dbReference type="Pfam" id="PF13181">
    <property type="entry name" value="TPR_8"/>
    <property type="match status" value="3"/>
</dbReference>